<dbReference type="Pfam" id="PF09923">
    <property type="entry name" value="DUF2155"/>
    <property type="match status" value="1"/>
</dbReference>
<keyword evidence="3" id="KW-1185">Reference proteome</keyword>
<organism evidence="2 3">
    <name type="scientific">Thioclava pacifica DSM 10166</name>
    <dbReference type="NCBI Taxonomy" id="1353537"/>
    <lineage>
        <taxon>Bacteria</taxon>
        <taxon>Pseudomonadati</taxon>
        <taxon>Pseudomonadota</taxon>
        <taxon>Alphaproteobacteria</taxon>
        <taxon>Rhodobacterales</taxon>
        <taxon>Paracoccaceae</taxon>
        <taxon>Thioclava</taxon>
    </lineage>
</organism>
<dbReference type="Proteomes" id="UP000027432">
    <property type="component" value="Unassembled WGS sequence"/>
</dbReference>
<dbReference type="STRING" id="1353537.TP2_00735"/>
<reference evidence="2 3" key="1">
    <citation type="submission" date="2013-07" db="EMBL/GenBank/DDBJ databases">
        <title>Thioclava pacifica DSM 10166 Genome Sequencing.</title>
        <authorList>
            <person name="Lai Q."/>
            <person name="Shao Z."/>
        </authorList>
    </citation>
    <scope>NUCLEOTIDE SEQUENCE [LARGE SCALE GENOMIC DNA]</scope>
    <source>
        <strain evidence="2 3">DSM 10166</strain>
    </source>
</reference>
<name>A0A074JKG9_9RHOB</name>
<evidence type="ECO:0000256" key="1">
    <source>
        <dbReference type="SAM" id="SignalP"/>
    </source>
</evidence>
<dbReference type="RefSeq" id="WP_051692089.1">
    <property type="nucleotide sequence ID" value="NZ_AUND01000001.1"/>
</dbReference>
<comment type="caution">
    <text evidence="2">The sequence shown here is derived from an EMBL/GenBank/DDBJ whole genome shotgun (WGS) entry which is preliminary data.</text>
</comment>
<gene>
    <name evidence="2" type="ORF">TP2_00735</name>
</gene>
<sequence length="137" mass="14690">MIRALAFALAMIPMVAGAQELLPEVTPDDQIPVDEPAKGLADGTGAMLRGLDKVSGVSSDISLNVGQSVDYGFITISLRECRYPADDPSSDAYAFVTVTEQGKPQPDFSGWMIASSPALSALDHPRYDVWVIRCKSE</sequence>
<feature type="chain" id="PRO_5001696844" description="DUF2155 domain-containing protein" evidence="1">
    <location>
        <begin position="19"/>
        <end position="137"/>
    </location>
</feature>
<evidence type="ECO:0000313" key="3">
    <source>
        <dbReference type="Proteomes" id="UP000027432"/>
    </source>
</evidence>
<evidence type="ECO:0008006" key="4">
    <source>
        <dbReference type="Google" id="ProtNLM"/>
    </source>
</evidence>
<evidence type="ECO:0000313" key="2">
    <source>
        <dbReference type="EMBL" id="KEO56078.1"/>
    </source>
</evidence>
<dbReference type="eggNOG" id="COG4765">
    <property type="taxonomic scope" value="Bacteria"/>
</dbReference>
<proteinExistence type="predicted"/>
<protein>
    <recommendedName>
        <fullName evidence="4">DUF2155 domain-containing protein</fullName>
    </recommendedName>
</protein>
<dbReference type="EMBL" id="AUND01000001">
    <property type="protein sequence ID" value="KEO56078.1"/>
    <property type="molecule type" value="Genomic_DNA"/>
</dbReference>
<dbReference type="AlphaFoldDB" id="A0A074JKG9"/>
<accession>A0A074JKG9</accession>
<feature type="signal peptide" evidence="1">
    <location>
        <begin position="1"/>
        <end position="18"/>
    </location>
</feature>
<dbReference type="InterPro" id="IPR019225">
    <property type="entry name" value="DUF2155"/>
</dbReference>
<keyword evidence="1" id="KW-0732">Signal</keyword>